<keyword evidence="8" id="KW-1003">Cell membrane</keyword>
<keyword evidence="21" id="KW-1185">Reference proteome</keyword>
<dbReference type="Pfam" id="PF01148">
    <property type="entry name" value="CTP_transf_1"/>
    <property type="match status" value="1"/>
</dbReference>
<sequence length="262" mass="28644">MLWMRTVSAAVGIPLLLYLVYLGGWFFTITVGVLALIGFYEYDKMMKNLDVEGPTWLGYLIAGLLPLTAHFQSGLVLGLTVSFWAGLALWVIAYPRISPVAVGTTIFGALMVGGLLSYLLLLRQFPQGEWTVLLTFLLTWATDTGAYFAGRFLGRHRLAPRVSPKKTWEGSIGGALLASLVAMVCGPLWFPQIDVLSWAIAALIISALGQFGDLVESALKRMAGIKDSGTILPGHGGVLDRFDSTLWTAPAMYYFLTWVARF</sequence>
<name>A0A4R2RMY0_9FIRM</name>
<keyword evidence="16" id="KW-0594">Phospholipid biosynthesis</keyword>
<feature type="transmembrane region" description="Helical" evidence="19">
    <location>
        <begin position="75"/>
        <end position="93"/>
    </location>
</feature>
<dbReference type="AlphaFoldDB" id="A0A4R2RMY0"/>
<dbReference type="GO" id="GO:0016024">
    <property type="term" value="P:CDP-diacylglycerol biosynthetic process"/>
    <property type="evidence" value="ECO:0007669"/>
    <property type="project" value="UniProtKB-UniPathway"/>
</dbReference>
<keyword evidence="14" id="KW-0443">Lipid metabolism</keyword>
<comment type="subcellular location">
    <subcellularLocation>
        <location evidence="2">Cell membrane</location>
        <topology evidence="2">Multi-pass membrane protein</topology>
    </subcellularLocation>
</comment>
<keyword evidence="13 19" id="KW-1133">Transmembrane helix</keyword>
<evidence type="ECO:0000256" key="2">
    <source>
        <dbReference type="ARBA" id="ARBA00004651"/>
    </source>
</evidence>
<evidence type="ECO:0000256" key="15">
    <source>
        <dbReference type="ARBA" id="ARBA00023136"/>
    </source>
</evidence>
<dbReference type="GO" id="GO:0005886">
    <property type="term" value="C:plasma membrane"/>
    <property type="evidence" value="ECO:0007669"/>
    <property type="project" value="UniProtKB-SubCell"/>
</dbReference>
<evidence type="ECO:0000256" key="8">
    <source>
        <dbReference type="ARBA" id="ARBA00022475"/>
    </source>
</evidence>
<dbReference type="Proteomes" id="UP000294813">
    <property type="component" value="Unassembled WGS sequence"/>
</dbReference>
<comment type="catalytic activity">
    <reaction evidence="1 18">
        <text>a 1,2-diacyl-sn-glycero-3-phosphate + CTP + H(+) = a CDP-1,2-diacyl-sn-glycerol + diphosphate</text>
        <dbReference type="Rhea" id="RHEA:16229"/>
        <dbReference type="ChEBI" id="CHEBI:15378"/>
        <dbReference type="ChEBI" id="CHEBI:33019"/>
        <dbReference type="ChEBI" id="CHEBI:37563"/>
        <dbReference type="ChEBI" id="CHEBI:58332"/>
        <dbReference type="ChEBI" id="CHEBI:58608"/>
        <dbReference type="EC" id="2.7.7.41"/>
    </reaction>
</comment>
<dbReference type="PANTHER" id="PTHR46382:SF1">
    <property type="entry name" value="PHOSPHATIDATE CYTIDYLYLTRANSFERASE"/>
    <property type="match status" value="1"/>
</dbReference>
<evidence type="ECO:0000256" key="5">
    <source>
        <dbReference type="ARBA" id="ARBA00010185"/>
    </source>
</evidence>
<feature type="transmembrane region" description="Helical" evidence="19">
    <location>
        <begin position="132"/>
        <end position="150"/>
    </location>
</feature>
<evidence type="ECO:0000256" key="4">
    <source>
        <dbReference type="ARBA" id="ARBA00005189"/>
    </source>
</evidence>
<keyword evidence="10 18" id="KW-0808">Transferase</keyword>
<gene>
    <name evidence="20" type="ORF">EDD73_10964</name>
</gene>
<keyword evidence="9" id="KW-0444">Lipid biosynthesis</keyword>
<dbReference type="EMBL" id="SLXT01000009">
    <property type="protein sequence ID" value="TCP64523.1"/>
    <property type="molecule type" value="Genomic_DNA"/>
</dbReference>
<evidence type="ECO:0000256" key="17">
    <source>
        <dbReference type="ARBA" id="ARBA00023264"/>
    </source>
</evidence>
<evidence type="ECO:0000256" key="10">
    <source>
        <dbReference type="ARBA" id="ARBA00022679"/>
    </source>
</evidence>
<proteinExistence type="inferred from homology"/>
<comment type="caution">
    <text evidence="20">The sequence shown here is derived from an EMBL/GenBank/DDBJ whole genome shotgun (WGS) entry which is preliminary data.</text>
</comment>
<feature type="transmembrane region" description="Helical" evidence="19">
    <location>
        <begin position="15"/>
        <end position="39"/>
    </location>
</feature>
<evidence type="ECO:0000256" key="9">
    <source>
        <dbReference type="ARBA" id="ARBA00022516"/>
    </source>
</evidence>
<keyword evidence="12 18" id="KW-0548">Nucleotidyltransferase</keyword>
<dbReference type="PANTHER" id="PTHR46382">
    <property type="entry name" value="PHOSPHATIDATE CYTIDYLYLTRANSFERASE"/>
    <property type="match status" value="1"/>
</dbReference>
<dbReference type="RefSeq" id="WP_131918991.1">
    <property type="nucleotide sequence ID" value="NZ_JAOQNU010000009.1"/>
</dbReference>
<feature type="transmembrane region" description="Helical" evidence="19">
    <location>
        <begin position="100"/>
        <end position="120"/>
    </location>
</feature>
<evidence type="ECO:0000256" key="19">
    <source>
        <dbReference type="SAM" id="Phobius"/>
    </source>
</evidence>
<evidence type="ECO:0000256" key="6">
    <source>
        <dbReference type="ARBA" id="ARBA00012487"/>
    </source>
</evidence>
<protein>
    <recommendedName>
        <fullName evidence="7 18">Phosphatidate cytidylyltransferase</fullName>
        <ecNumber evidence="6 18">2.7.7.41</ecNumber>
    </recommendedName>
</protein>
<evidence type="ECO:0000256" key="13">
    <source>
        <dbReference type="ARBA" id="ARBA00022989"/>
    </source>
</evidence>
<reference evidence="20 21" key="1">
    <citation type="submission" date="2019-03" db="EMBL/GenBank/DDBJ databases">
        <title>Genomic Encyclopedia of Type Strains, Phase IV (KMG-IV): sequencing the most valuable type-strain genomes for metagenomic binning, comparative biology and taxonomic classification.</title>
        <authorList>
            <person name="Goeker M."/>
        </authorList>
    </citation>
    <scope>NUCLEOTIDE SEQUENCE [LARGE SCALE GENOMIC DNA]</scope>
    <source>
        <strain evidence="20 21">DSM 11170</strain>
    </source>
</reference>
<evidence type="ECO:0000313" key="20">
    <source>
        <dbReference type="EMBL" id="TCP64523.1"/>
    </source>
</evidence>
<comment type="pathway">
    <text evidence="3 18">Phospholipid metabolism; CDP-diacylglycerol biosynthesis; CDP-diacylglycerol from sn-glycerol 3-phosphate: step 3/3.</text>
</comment>
<evidence type="ECO:0000256" key="7">
    <source>
        <dbReference type="ARBA" id="ARBA00019373"/>
    </source>
</evidence>
<keyword evidence="11 18" id="KW-0812">Transmembrane</keyword>
<evidence type="ECO:0000313" key="21">
    <source>
        <dbReference type="Proteomes" id="UP000294813"/>
    </source>
</evidence>
<evidence type="ECO:0000256" key="3">
    <source>
        <dbReference type="ARBA" id="ARBA00005119"/>
    </source>
</evidence>
<evidence type="ECO:0000256" key="11">
    <source>
        <dbReference type="ARBA" id="ARBA00022692"/>
    </source>
</evidence>
<comment type="similarity">
    <text evidence="5 18">Belongs to the CDS family.</text>
</comment>
<accession>A0A4R2RMY0</accession>
<keyword evidence="15 19" id="KW-0472">Membrane</keyword>
<evidence type="ECO:0000256" key="14">
    <source>
        <dbReference type="ARBA" id="ARBA00023098"/>
    </source>
</evidence>
<dbReference type="UniPathway" id="UPA00557">
    <property type="reaction ID" value="UER00614"/>
</dbReference>
<keyword evidence="17" id="KW-1208">Phospholipid metabolism</keyword>
<feature type="transmembrane region" description="Helical" evidence="19">
    <location>
        <begin position="171"/>
        <end position="190"/>
    </location>
</feature>
<dbReference type="InterPro" id="IPR000374">
    <property type="entry name" value="PC_trans"/>
</dbReference>
<dbReference type="OrthoDB" id="9799199at2"/>
<comment type="pathway">
    <text evidence="4">Lipid metabolism.</text>
</comment>
<dbReference type="EC" id="2.7.7.41" evidence="6 18"/>
<evidence type="ECO:0000256" key="12">
    <source>
        <dbReference type="ARBA" id="ARBA00022695"/>
    </source>
</evidence>
<dbReference type="GO" id="GO:0004605">
    <property type="term" value="F:phosphatidate cytidylyltransferase activity"/>
    <property type="evidence" value="ECO:0007669"/>
    <property type="project" value="UniProtKB-EC"/>
</dbReference>
<evidence type="ECO:0000256" key="18">
    <source>
        <dbReference type="RuleBase" id="RU003938"/>
    </source>
</evidence>
<evidence type="ECO:0000256" key="16">
    <source>
        <dbReference type="ARBA" id="ARBA00023209"/>
    </source>
</evidence>
<dbReference type="PROSITE" id="PS01315">
    <property type="entry name" value="CDS"/>
    <property type="match status" value="1"/>
</dbReference>
<evidence type="ECO:0000256" key="1">
    <source>
        <dbReference type="ARBA" id="ARBA00001698"/>
    </source>
</evidence>
<feature type="transmembrane region" description="Helical" evidence="19">
    <location>
        <begin position="196"/>
        <end position="215"/>
    </location>
</feature>
<organism evidence="20 21">
    <name type="scientific">Heliophilum fasciatum</name>
    <dbReference type="NCBI Taxonomy" id="35700"/>
    <lineage>
        <taxon>Bacteria</taxon>
        <taxon>Bacillati</taxon>
        <taxon>Bacillota</taxon>
        <taxon>Clostridia</taxon>
        <taxon>Eubacteriales</taxon>
        <taxon>Heliobacteriaceae</taxon>
        <taxon>Heliophilum</taxon>
    </lineage>
</organism>